<feature type="compositionally biased region" description="Low complexity" evidence="1">
    <location>
        <begin position="58"/>
        <end position="80"/>
    </location>
</feature>
<evidence type="ECO:0000256" key="1">
    <source>
        <dbReference type="SAM" id="MobiDB-lite"/>
    </source>
</evidence>
<dbReference type="OrthoDB" id="5243651at2759"/>
<feature type="compositionally biased region" description="Acidic residues" evidence="1">
    <location>
        <begin position="125"/>
        <end position="134"/>
    </location>
</feature>
<sequence>MSLNQASAQPPNPSSSTSPETAETTEAGLPPESLATRETSRAEGYHSPGETNRDDCGGDSWESLSSTSSTYSSSWGSYSDHSPDDGDSSSQSPPFRPKSSPEGLQASSTSLANGSPGRITFHEEFDLDGAESEPEVVQHAFEDPSSGYSGPWWKPLPKWAFIRSSTSLPMFHLEPDNLLHGSSKLRYEVAVEVKTGSEDGGHEWWEDESGGLEIAKEGAFHF</sequence>
<feature type="region of interest" description="Disordered" evidence="1">
    <location>
        <begin position="1"/>
        <end position="135"/>
    </location>
</feature>
<dbReference type="Proteomes" id="UP000078559">
    <property type="component" value="Chromosome 1"/>
</dbReference>
<gene>
    <name evidence="2" type="ORF">VM1G_11314</name>
</gene>
<reference evidence="2" key="1">
    <citation type="submission" date="2014-12" db="EMBL/GenBank/DDBJ databases">
        <title>Genome Sequence of Valsa Canker Pathogens Uncovers a Specific Adaption of Colonization on Woody Bark.</title>
        <authorList>
            <person name="Yin Z."/>
            <person name="Liu H."/>
            <person name="Gao X."/>
            <person name="Li Z."/>
            <person name="Song N."/>
            <person name="Ke X."/>
            <person name="Dai Q."/>
            <person name="Wu Y."/>
            <person name="Sun Y."/>
            <person name="Xu J.-R."/>
            <person name="Kang Z.K."/>
            <person name="Wang L."/>
            <person name="Huang L."/>
        </authorList>
    </citation>
    <scope>NUCLEOTIDE SEQUENCE [LARGE SCALE GENOMIC DNA]</scope>
    <source>
        <strain evidence="2">03-8</strain>
    </source>
</reference>
<keyword evidence="3" id="KW-1185">Reference proteome</keyword>
<organism evidence="2 3">
    <name type="scientific">Cytospora mali</name>
    <name type="common">Apple Valsa canker fungus</name>
    <name type="synonym">Valsa mali</name>
    <dbReference type="NCBI Taxonomy" id="578113"/>
    <lineage>
        <taxon>Eukaryota</taxon>
        <taxon>Fungi</taxon>
        <taxon>Dikarya</taxon>
        <taxon>Ascomycota</taxon>
        <taxon>Pezizomycotina</taxon>
        <taxon>Sordariomycetes</taxon>
        <taxon>Sordariomycetidae</taxon>
        <taxon>Diaporthales</taxon>
        <taxon>Cytosporaceae</taxon>
        <taxon>Cytospora</taxon>
    </lineage>
</organism>
<name>A0A194VPB6_CYTMA</name>
<dbReference type="AlphaFoldDB" id="A0A194VPB6"/>
<evidence type="ECO:0000313" key="2">
    <source>
        <dbReference type="EMBL" id="KUI65675.1"/>
    </source>
</evidence>
<evidence type="ECO:0000313" key="3">
    <source>
        <dbReference type="Proteomes" id="UP000078559"/>
    </source>
</evidence>
<proteinExistence type="predicted"/>
<feature type="compositionally biased region" description="Low complexity" evidence="1">
    <location>
        <begin position="1"/>
        <end position="27"/>
    </location>
</feature>
<protein>
    <submittedName>
        <fullName evidence="2">Uncharacterized protein</fullName>
    </submittedName>
</protein>
<accession>A0A194VPB6</accession>
<dbReference type="EMBL" id="CM003098">
    <property type="protein sequence ID" value="KUI65675.1"/>
    <property type="molecule type" value="Genomic_DNA"/>
</dbReference>